<evidence type="ECO:0000256" key="3">
    <source>
        <dbReference type="ARBA" id="ARBA00023163"/>
    </source>
</evidence>
<protein>
    <submittedName>
        <fullName evidence="5">AraC-like DNA-binding protein</fullName>
    </submittedName>
</protein>
<dbReference type="RefSeq" id="WP_183789821.1">
    <property type="nucleotide sequence ID" value="NZ_JACIDU010000003.1"/>
</dbReference>
<dbReference type="PROSITE" id="PS00041">
    <property type="entry name" value="HTH_ARAC_FAMILY_1"/>
    <property type="match status" value="1"/>
</dbReference>
<dbReference type="InterPro" id="IPR018060">
    <property type="entry name" value="HTH_AraC"/>
</dbReference>
<name>A0A7W6JZD9_9HYPH</name>
<dbReference type="EMBL" id="JACIDU010000003">
    <property type="protein sequence ID" value="MBB4102345.1"/>
    <property type="molecule type" value="Genomic_DNA"/>
</dbReference>
<dbReference type="Pfam" id="PF12852">
    <property type="entry name" value="Cupin_6"/>
    <property type="match status" value="1"/>
</dbReference>
<dbReference type="PROSITE" id="PS01124">
    <property type="entry name" value="HTH_ARAC_FAMILY_2"/>
    <property type="match status" value="1"/>
</dbReference>
<dbReference type="InterPro" id="IPR032783">
    <property type="entry name" value="AraC_lig"/>
</dbReference>
<evidence type="ECO:0000256" key="2">
    <source>
        <dbReference type="ARBA" id="ARBA00023125"/>
    </source>
</evidence>
<dbReference type="InterPro" id="IPR050204">
    <property type="entry name" value="AraC_XylS_family_regulators"/>
</dbReference>
<dbReference type="SUPFAM" id="SSF51182">
    <property type="entry name" value="RmlC-like cupins"/>
    <property type="match status" value="1"/>
</dbReference>
<dbReference type="InterPro" id="IPR011051">
    <property type="entry name" value="RmlC_Cupin_sf"/>
</dbReference>
<dbReference type="Pfam" id="PF12833">
    <property type="entry name" value="HTH_18"/>
    <property type="match status" value="1"/>
</dbReference>
<dbReference type="GO" id="GO:0003700">
    <property type="term" value="F:DNA-binding transcription factor activity"/>
    <property type="evidence" value="ECO:0007669"/>
    <property type="project" value="InterPro"/>
</dbReference>
<comment type="caution">
    <text evidence="5">The sequence shown here is derived from an EMBL/GenBank/DDBJ whole genome shotgun (WGS) entry which is preliminary data.</text>
</comment>
<dbReference type="SMART" id="SM00342">
    <property type="entry name" value="HTH_ARAC"/>
    <property type="match status" value="1"/>
</dbReference>
<evidence type="ECO:0000313" key="6">
    <source>
        <dbReference type="Proteomes" id="UP000584824"/>
    </source>
</evidence>
<proteinExistence type="predicted"/>
<sequence length="299" mass="32841">MDPLSDIVTLLRPNTAISKPIAGRGRWGVRYVAHDAPGFTIILKGECWITFEDQEPLRLRKGDFLLLPTTPAFTLTSHLGVDAHMREPMDTAVRHGEQEGETDFESLGGSFHIEPANAALLLTLLPRMIHIPSSSGRTGKLSRVIDLIMEECAGDDPGRQMLLQRLLEVLLIEALRGQGTAANDSRSGLLNGLRDPSLARALRAMHADVRANWTVVSLANLAGQSRSAFAARFRDVLGYGPIEYLSRWRMALARDALIRGEKNLESIAEEIGYESASAFSTAFRKRQGCPPGKFAREAV</sequence>
<dbReference type="GO" id="GO:0043565">
    <property type="term" value="F:sequence-specific DNA binding"/>
    <property type="evidence" value="ECO:0007669"/>
    <property type="project" value="InterPro"/>
</dbReference>
<organism evidence="5 6">
    <name type="scientific">Allorhizobium borbori</name>
    <dbReference type="NCBI Taxonomy" id="485907"/>
    <lineage>
        <taxon>Bacteria</taxon>
        <taxon>Pseudomonadati</taxon>
        <taxon>Pseudomonadota</taxon>
        <taxon>Alphaproteobacteria</taxon>
        <taxon>Hyphomicrobiales</taxon>
        <taxon>Rhizobiaceae</taxon>
        <taxon>Rhizobium/Agrobacterium group</taxon>
        <taxon>Allorhizobium</taxon>
    </lineage>
</organism>
<dbReference type="Proteomes" id="UP000584824">
    <property type="component" value="Unassembled WGS sequence"/>
</dbReference>
<dbReference type="PANTHER" id="PTHR46796">
    <property type="entry name" value="HTH-TYPE TRANSCRIPTIONAL ACTIVATOR RHAS-RELATED"/>
    <property type="match status" value="1"/>
</dbReference>
<dbReference type="Gene3D" id="1.10.10.60">
    <property type="entry name" value="Homeodomain-like"/>
    <property type="match status" value="2"/>
</dbReference>
<feature type="domain" description="HTH araC/xylS-type" evidence="4">
    <location>
        <begin position="199"/>
        <end position="297"/>
    </location>
</feature>
<keyword evidence="2 5" id="KW-0238">DNA-binding</keyword>
<reference evidence="5 6" key="1">
    <citation type="submission" date="2020-08" db="EMBL/GenBank/DDBJ databases">
        <title>Genomic Encyclopedia of Type Strains, Phase IV (KMG-IV): sequencing the most valuable type-strain genomes for metagenomic binning, comparative biology and taxonomic classification.</title>
        <authorList>
            <person name="Goeker M."/>
        </authorList>
    </citation>
    <scope>NUCLEOTIDE SEQUENCE [LARGE SCALE GENOMIC DNA]</scope>
    <source>
        <strain evidence="5 6">DSM 26385</strain>
    </source>
</reference>
<gene>
    <name evidence="5" type="ORF">GGQ66_000880</name>
</gene>
<keyword evidence="3" id="KW-0804">Transcription</keyword>
<dbReference type="SUPFAM" id="SSF46689">
    <property type="entry name" value="Homeodomain-like"/>
    <property type="match status" value="2"/>
</dbReference>
<evidence type="ECO:0000259" key="4">
    <source>
        <dbReference type="PROSITE" id="PS01124"/>
    </source>
</evidence>
<evidence type="ECO:0000256" key="1">
    <source>
        <dbReference type="ARBA" id="ARBA00023015"/>
    </source>
</evidence>
<keyword evidence="6" id="KW-1185">Reference proteome</keyword>
<evidence type="ECO:0000313" key="5">
    <source>
        <dbReference type="EMBL" id="MBB4102345.1"/>
    </source>
</evidence>
<dbReference type="AlphaFoldDB" id="A0A7W6JZD9"/>
<dbReference type="InterPro" id="IPR018062">
    <property type="entry name" value="HTH_AraC-typ_CS"/>
</dbReference>
<dbReference type="PANTHER" id="PTHR46796:SF7">
    <property type="entry name" value="ARAC FAMILY TRANSCRIPTIONAL REGULATOR"/>
    <property type="match status" value="1"/>
</dbReference>
<dbReference type="InterPro" id="IPR009057">
    <property type="entry name" value="Homeodomain-like_sf"/>
</dbReference>
<keyword evidence="1" id="KW-0805">Transcription regulation</keyword>
<accession>A0A7W6JZD9</accession>